<dbReference type="STRING" id="307972.A0A2G8LJ55"/>
<feature type="region of interest" description="Disordered" evidence="5">
    <location>
        <begin position="663"/>
        <end position="736"/>
    </location>
</feature>
<feature type="region of interest" description="Disordered" evidence="5">
    <location>
        <begin position="222"/>
        <end position="249"/>
    </location>
</feature>
<evidence type="ECO:0000256" key="3">
    <source>
        <dbReference type="ARBA" id="ARBA00022490"/>
    </source>
</evidence>
<reference evidence="7 8" key="1">
    <citation type="journal article" date="2017" name="PLoS Biol.">
        <title>The sea cucumber genome provides insights into morphological evolution and visceral regeneration.</title>
        <authorList>
            <person name="Zhang X."/>
            <person name="Sun L."/>
            <person name="Yuan J."/>
            <person name="Sun Y."/>
            <person name="Gao Y."/>
            <person name="Zhang L."/>
            <person name="Li S."/>
            <person name="Dai H."/>
            <person name="Hamel J.F."/>
            <person name="Liu C."/>
            <person name="Yu Y."/>
            <person name="Liu S."/>
            <person name="Lin W."/>
            <person name="Guo K."/>
            <person name="Jin S."/>
            <person name="Xu P."/>
            <person name="Storey K.B."/>
            <person name="Huan P."/>
            <person name="Zhang T."/>
            <person name="Zhou Y."/>
            <person name="Zhang J."/>
            <person name="Lin C."/>
            <person name="Li X."/>
            <person name="Xing L."/>
            <person name="Huo D."/>
            <person name="Sun M."/>
            <person name="Wang L."/>
            <person name="Mercier A."/>
            <person name="Li F."/>
            <person name="Yang H."/>
            <person name="Xiang J."/>
        </authorList>
    </citation>
    <scope>NUCLEOTIDE SEQUENCE [LARGE SCALE GENOMIC DNA]</scope>
    <source>
        <strain evidence="7">Shaxun</strain>
        <tissue evidence="7">Muscle</tissue>
    </source>
</reference>
<keyword evidence="3" id="KW-0963">Cytoplasm</keyword>
<feature type="compositionally biased region" description="Basic residues" evidence="5">
    <location>
        <begin position="520"/>
        <end position="534"/>
    </location>
</feature>
<feature type="domain" description="DEK-C" evidence="6">
    <location>
        <begin position="97"/>
        <end position="152"/>
    </location>
</feature>
<feature type="compositionally biased region" description="Basic residues" evidence="5">
    <location>
        <begin position="725"/>
        <end position="736"/>
    </location>
</feature>
<dbReference type="InterPro" id="IPR014876">
    <property type="entry name" value="DEK_C"/>
</dbReference>
<dbReference type="EC" id="3.1.3.16" evidence="2"/>
<dbReference type="Proteomes" id="UP000230750">
    <property type="component" value="Unassembled WGS sequence"/>
</dbReference>
<dbReference type="PANTHER" id="PTHR45864">
    <property type="entry name" value="SLINGSHOT PROTEIN PHOSPHATASE HOMOLOG"/>
    <property type="match status" value="1"/>
</dbReference>
<dbReference type="PANTHER" id="PTHR45864:SF2">
    <property type="entry name" value="PROTEIN PHOSPHATASE SLINGSHOT"/>
    <property type="match status" value="1"/>
</dbReference>
<feature type="compositionally biased region" description="Polar residues" evidence="5">
    <location>
        <begin position="368"/>
        <end position="381"/>
    </location>
</feature>
<dbReference type="GO" id="GO:0005737">
    <property type="term" value="C:cytoplasm"/>
    <property type="evidence" value="ECO:0007669"/>
    <property type="project" value="UniProtKB-SubCell"/>
</dbReference>
<dbReference type="InterPro" id="IPR043588">
    <property type="entry name" value="SSH-N"/>
</dbReference>
<feature type="compositionally biased region" description="Basic and acidic residues" evidence="5">
    <location>
        <begin position="391"/>
        <end position="404"/>
    </location>
</feature>
<sequence>MSYFNLDFKPFVTQGNEALSAIQCLNKSCQIARNRNYIPSGLNLTWAGYYTSLPPSSTKCVYEWNLLPDTYSHFEDHMSYHEVLFVEGGHYCPTERELTERYIWVKLKEIMTQVDLDSITGRYLRLRLEEEMGRNLMEYRSAIDKQAMSVLGQMDSATKILDFLYLGSEWNASNFEEMDKIGIRYVLNISIEIDNFFPIFTYHNVRLLDNEQADLLRHWERPTDSCQKPGKAKNRPAEPSVHGSAARIPGILDASKQRHNSLWRSKSESSLSTCESLENLSTPLEVFNSSEDLKDLNASLRRRSWSPDDSTANALLNYPDPSGISYAGEMYLRNPSPTSEGHLGDEERDYSSEDECSEIHIPVPSIPQGETTPTSPAQQTERGADTAEASTRADRTTRGCKSEGEEAANTISERTSLSLGEVRQEDETEISESENPLNTNNNSANNEDPSKKGGIDVTGATADGTGEEDEVTVPVDVKERISTIESQLSRLDSTGSPEKSRLESPLLEDLQSTPYAGGRRSWKRRSRESIRRRRREDAARRNDAFTPEKDSGEGSDKIAATSEMVEEESIIPPAADETVETTEACQQKYISDIKGDLFQRRTHVLKSKEKFQSWQTKGWKSPTFGEDSYIKFDGLKHLKPSSPEETDGGAAKDVLPETLQGASVSGVEGCEEQPSSTDVETTTATASGSQEPCGGIGEEKAVESASSSDTTQVVKDDEDELEKKREKKKKKVGWMQRQAHRTRILSSYELWEEIPLQPGTVRRQTQGFEQLHIEGSEKANQVVNPEATGDVSEEMEVTTTEAAKGEEVESAESEAIEAPSILGVEQVETEVVETNWRQIKQDRQKMLMQWMIRRR</sequence>
<name>A0A2G8LJ55_STIJA</name>
<evidence type="ECO:0000313" key="8">
    <source>
        <dbReference type="Proteomes" id="UP000230750"/>
    </source>
</evidence>
<comment type="subcellular location">
    <subcellularLocation>
        <location evidence="1">Cytoplasm</location>
    </subcellularLocation>
</comment>
<gene>
    <name evidence="7" type="ORF">BSL78_02780</name>
</gene>
<evidence type="ECO:0000259" key="6">
    <source>
        <dbReference type="PROSITE" id="PS51998"/>
    </source>
</evidence>
<dbReference type="InterPro" id="IPR043587">
    <property type="entry name" value="Phosphatase_SSH-like"/>
</dbReference>
<dbReference type="AlphaFoldDB" id="A0A2G8LJ55"/>
<feature type="compositionally biased region" description="Polar residues" evidence="5">
    <location>
        <begin position="409"/>
        <end position="418"/>
    </location>
</feature>
<protein>
    <recommendedName>
        <fullName evidence="2">protein-serine/threonine phosphatase</fullName>
        <ecNumber evidence="2">3.1.3.16</ecNumber>
    </recommendedName>
</protein>
<feature type="compositionally biased region" description="Low complexity" evidence="5">
    <location>
        <begin position="433"/>
        <end position="447"/>
    </location>
</feature>
<evidence type="ECO:0000256" key="1">
    <source>
        <dbReference type="ARBA" id="ARBA00004496"/>
    </source>
</evidence>
<feature type="compositionally biased region" description="Basic and acidic residues" evidence="5">
    <location>
        <begin position="535"/>
        <end position="556"/>
    </location>
</feature>
<feature type="compositionally biased region" description="Polar residues" evidence="5">
    <location>
        <begin position="483"/>
        <end position="497"/>
    </location>
</feature>
<evidence type="ECO:0000256" key="5">
    <source>
        <dbReference type="SAM" id="MobiDB-lite"/>
    </source>
</evidence>
<feature type="compositionally biased region" description="Polar residues" evidence="5">
    <location>
        <begin position="673"/>
        <end position="690"/>
    </location>
</feature>
<comment type="catalytic activity">
    <reaction evidence="4">
        <text>O-phospho-L-threonyl-[protein] + H2O = L-threonyl-[protein] + phosphate</text>
        <dbReference type="Rhea" id="RHEA:47004"/>
        <dbReference type="Rhea" id="RHEA-COMP:11060"/>
        <dbReference type="Rhea" id="RHEA-COMP:11605"/>
        <dbReference type="ChEBI" id="CHEBI:15377"/>
        <dbReference type="ChEBI" id="CHEBI:30013"/>
        <dbReference type="ChEBI" id="CHEBI:43474"/>
        <dbReference type="ChEBI" id="CHEBI:61977"/>
        <dbReference type="EC" id="3.1.3.16"/>
    </reaction>
</comment>
<dbReference type="PROSITE" id="PS51998">
    <property type="entry name" value="DEK_C"/>
    <property type="match status" value="1"/>
</dbReference>
<dbReference type="Pfam" id="PF23040">
    <property type="entry name" value="PH_SSH1-like_1st"/>
    <property type="match status" value="1"/>
</dbReference>
<accession>A0A2G8LJ55</accession>
<dbReference type="InterPro" id="IPR029021">
    <property type="entry name" value="Prot-tyrosine_phosphatase-like"/>
</dbReference>
<evidence type="ECO:0000313" key="7">
    <source>
        <dbReference type="EMBL" id="PIK60284.1"/>
    </source>
</evidence>
<dbReference type="OrthoDB" id="5779068at2759"/>
<dbReference type="GO" id="GO:0030837">
    <property type="term" value="P:negative regulation of actin filament polymerization"/>
    <property type="evidence" value="ECO:0007669"/>
    <property type="project" value="InterPro"/>
</dbReference>
<feature type="region of interest" description="Disordered" evidence="5">
    <location>
        <begin position="327"/>
        <end position="582"/>
    </location>
</feature>
<feature type="compositionally biased region" description="Polar residues" evidence="5">
    <location>
        <begin position="704"/>
        <end position="713"/>
    </location>
</feature>
<keyword evidence="8" id="KW-1185">Reference proteome</keyword>
<dbReference type="Pfam" id="PF08766">
    <property type="entry name" value="DEK_C"/>
    <property type="match status" value="1"/>
</dbReference>
<dbReference type="EMBL" id="MRZV01000061">
    <property type="protein sequence ID" value="PIK60284.1"/>
    <property type="molecule type" value="Genomic_DNA"/>
</dbReference>
<comment type="caution">
    <text evidence="7">The sequence shown here is derived from an EMBL/GenBank/DDBJ whole genome shotgun (WGS) entry which is preliminary data.</text>
</comment>
<feature type="compositionally biased region" description="Basic and acidic residues" evidence="5">
    <location>
        <begin position="342"/>
        <end position="351"/>
    </location>
</feature>
<dbReference type="Gene3D" id="3.90.190.10">
    <property type="entry name" value="Protein tyrosine phosphatase superfamily"/>
    <property type="match status" value="1"/>
</dbReference>
<evidence type="ECO:0000256" key="4">
    <source>
        <dbReference type="ARBA" id="ARBA00048336"/>
    </source>
</evidence>
<proteinExistence type="predicted"/>
<dbReference type="GO" id="GO:0004722">
    <property type="term" value="F:protein serine/threonine phosphatase activity"/>
    <property type="evidence" value="ECO:0007669"/>
    <property type="project" value="UniProtKB-EC"/>
</dbReference>
<organism evidence="7 8">
    <name type="scientific">Stichopus japonicus</name>
    <name type="common">Sea cucumber</name>
    <dbReference type="NCBI Taxonomy" id="307972"/>
    <lineage>
        <taxon>Eukaryota</taxon>
        <taxon>Metazoa</taxon>
        <taxon>Echinodermata</taxon>
        <taxon>Eleutherozoa</taxon>
        <taxon>Echinozoa</taxon>
        <taxon>Holothuroidea</taxon>
        <taxon>Aspidochirotacea</taxon>
        <taxon>Aspidochirotida</taxon>
        <taxon>Stichopodidae</taxon>
        <taxon>Apostichopus</taxon>
    </lineage>
</organism>
<evidence type="ECO:0000256" key="2">
    <source>
        <dbReference type="ARBA" id="ARBA00013081"/>
    </source>
</evidence>
<dbReference type="SUPFAM" id="SSF52799">
    <property type="entry name" value="(Phosphotyrosine protein) phosphatases II"/>
    <property type="match status" value="1"/>
</dbReference>
<dbReference type="GO" id="GO:0003779">
    <property type="term" value="F:actin binding"/>
    <property type="evidence" value="ECO:0007669"/>
    <property type="project" value="InterPro"/>
</dbReference>